<evidence type="ECO:0000313" key="2">
    <source>
        <dbReference type="EMBL" id="CCA22002.1"/>
    </source>
</evidence>
<keyword evidence="1" id="KW-0812">Transmembrane</keyword>
<keyword evidence="1" id="KW-1133">Transmembrane helix</keyword>
<dbReference type="SUPFAM" id="SSF53756">
    <property type="entry name" value="UDP-Glycosyltransferase/glycogen phosphorylase"/>
    <property type="match status" value="1"/>
</dbReference>
<keyword evidence="1" id="KW-0472">Membrane</keyword>
<reference evidence="2" key="2">
    <citation type="submission" date="2011-02" db="EMBL/GenBank/DDBJ databases">
        <authorList>
            <person name="MacLean D."/>
        </authorList>
    </citation>
    <scope>NUCLEOTIDE SEQUENCE</scope>
</reference>
<dbReference type="Gene3D" id="3.40.50.2000">
    <property type="entry name" value="Glycogen Phosphorylase B"/>
    <property type="match status" value="1"/>
</dbReference>
<sequence length="559" mass="64247">MPIHGFPKYKMQKDGDPATSCFTRCPTRQRILLLLTLVAVVSVYNLSQFFTMVQQKQPAYTYHETNPPPIRTDLRIDSELRGTSVEEQLHILLNESTYDVTVHIPLLEWENKVDPYPKALMQTNWTNELPVKESFVFSNLQRICLSDRDVILRSITSNQIQMENSISHAMVYKNYSNLLSVLKECPAIDIYIPEKTRGNGYCEDAVAYIRGLNTRLLPRWVLHDTFYDPAVGKNLTYFEICPSTGLMFFNHYWDNFTKLATWPKKKPIYLMPNTEMYELTAEHLWQSDVVLTKTVDAYQRTTKWFQQNGNPRNTVVFYTRHTTTNVLALDSKSIDKDFDNVRLLHTPGASWQKNTVEIALCWKRNPSLPLLEIFGPPELLEWEDFADSAWRLSNHSNYKLYTKDLSSREFSKLLARTTFFLCPSRMEGYGHYINQARAAGGVILTTNAPPMNELITSTSGVLVPFGKRRSSVHQLLGGNHNSSNGLKNAPGIEAIVKPSHIREAVYHLLSNTSVAERKMMAQEAKRQYAFDTNFFLYKMEILQAFASQKVANAELSNDY</sequence>
<feature type="transmembrane region" description="Helical" evidence="1">
    <location>
        <begin position="31"/>
        <end position="50"/>
    </location>
</feature>
<organism evidence="2">
    <name type="scientific">Albugo laibachii Nc14</name>
    <dbReference type="NCBI Taxonomy" id="890382"/>
    <lineage>
        <taxon>Eukaryota</taxon>
        <taxon>Sar</taxon>
        <taxon>Stramenopiles</taxon>
        <taxon>Oomycota</taxon>
        <taxon>Peronosporomycetes</taxon>
        <taxon>Albuginales</taxon>
        <taxon>Albuginaceae</taxon>
        <taxon>Albugo</taxon>
    </lineage>
</organism>
<reference evidence="2" key="1">
    <citation type="journal article" date="2011" name="PLoS Biol.">
        <title>Gene gain and loss during evolution of obligate parasitism in the white rust pathogen of Arabidopsis thaliana.</title>
        <authorList>
            <person name="Kemen E."/>
            <person name="Gardiner A."/>
            <person name="Schultz-Larsen T."/>
            <person name="Kemen A.C."/>
            <person name="Balmuth A.L."/>
            <person name="Robert-Seilaniantz A."/>
            <person name="Bailey K."/>
            <person name="Holub E."/>
            <person name="Studholme D.J."/>
            <person name="Maclean D."/>
            <person name="Jones J.D."/>
        </authorList>
    </citation>
    <scope>NUCLEOTIDE SEQUENCE</scope>
</reference>
<dbReference type="HOGENOM" id="CLU_023769_1_0_1"/>
<dbReference type="EMBL" id="FR824185">
    <property type="protein sequence ID" value="CCA22002.1"/>
    <property type="molecule type" value="Genomic_DNA"/>
</dbReference>
<name>F0WL42_9STRA</name>
<proteinExistence type="predicted"/>
<accession>F0WL42</accession>
<evidence type="ECO:0000256" key="1">
    <source>
        <dbReference type="SAM" id="Phobius"/>
    </source>
</evidence>
<gene>
    <name evidence="2" type="primary">AlNc14C140G7229</name>
    <name evidence="2" type="ORF">ALNC14_081450</name>
</gene>
<protein>
    <submittedName>
        <fullName evidence="2">Uncharacterized protein AlNc14C140G7229</fullName>
    </submittedName>
</protein>
<dbReference type="AlphaFoldDB" id="F0WL42"/>